<sequence length="407" mass="42281">MRRTLVPALALALVPFVAAPAAHAGTATPGVITPGVPATLTFTLAEEIPSAVVEIRAAGSSTVVASLPLTELPIGDASVLWDGRATGGAQVADGVYTARLRADVDGSTPVDEVTVRANVVAPRATAAPSVSASTVFPHVDGYGDAVTLTSPGVTSEVATTSSLQVLNGSGAVVWSSAARSARWTGRTTAGATLAKGTYRVRSRFVDSDGLVGYSPVRNVAVSAKRLVTYDVRATVSPRGYLSGSYVGKCGKIVKPARKGKAWKKSVAVSSNHRCTRKGARSAAEAYFSARGIGAYDYRSFTVQAVGGGHTKARKNTAGGFGITGAWDDISTMRRLSPTYGTRTVFRASGASLRRFVERGQWISWGVATVDGGRYDIKAFRITMSYRALVDPTARGARVAPGGLQARG</sequence>
<feature type="domain" description="FlgD/Vpr Ig-like" evidence="2">
    <location>
        <begin position="34"/>
        <end position="102"/>
    </location>
</feature>
<dbReference type="RefSeq" id="WP_149767554.1">
    <property type="nucleotide sequence ID" value="NZ_VDFQ02000001.1"/>
</dbReference>
<feature type="chain" id="PRO_5024342080" description="FlgD/Vpr Ig-like domain-containing protein" evidence="1">
    <location>
        <begin position="25"/>
        <end position="407"/>
    </location>
</feature>
<dbReference type="OrthoDB" id="3787763at2"/>
<dbReference type="AlphaFoldDB" id="A0A5Q6S313"/>
<dbReference type="Proteomes" id="UP000307768">
    <property type="component" value="Unassembled WGS sequence"/>
</dbReference>
<dbReference type="Pfam" id="PF13860">
    <property type="entry name" value="FlgD_ig"/>
    <property type="match status" value="1"/>
</dbReference>
<reference evidence="3 4" key="1">
    <citation type="submission" date="2019-09" db="EMBL/GenBank/DDBJ databases">
        <title>Mumia zhuanghuii sp. nov. isolated from the intestinal contents of plateau pika (Ochotona curzoniae) in the Qinghai-Tibet plateau of China.</title>
        <authorList>
            <person name="Tian Z."/>
        </authorList>
    </citation>
    <scope>NUCLEOTIDE SEQUENCE [LARGE SCALE GENOMIC DNA]</scope>
    <source>
        <strain evidence="4">350</strain>
    </source>
</reference>
<evidence type="ECO:0000256" key="1">
    <source>
        <dbReference type="SAM" id="SignalP"/>
    </source>
</evidence>
<protein>
    <recommendedName>
        <fullName evidence="2">FlgD/Vpr Ig-like domain-containing protein</fullName>
    </recommendedName>
</protein>
<feature type="signal peptide" evidence="1">
    <location>
        <begin position="1"/>
        <end position="24"/>
    </location>
</feature>
<dbReference type="EMBL" id="VDFQ02000001">
    <property type="protein sequence ID" value="KAA1424601.1"/>
    <property type="molecule type" value="Genomic_DNA"/>
</dbReference>
<keyword evidence="1" id="KW-0732">Signal</keyword>
<gene>
    <name evidence="3" type="ORF">FE697_001345</name>
</gene>
<dbReference type="Gene3D" id="2.60.40.4070">
    <property type="match status" value="1"/>
</dbReference>
<comment type="caution">
    <text evidence="3">The sequence shown here is derived from an EMBL/GenBank/DDBJ whole genome shotgun (WGS) entry which is preliminary data.</text>
</comment>
<evidence type="ECO:0000313" key="4">
    <source>
        <dbReference type="Proteomes" id="UP000307768"/>
    </source>
</evidence>
<proteinExistence type="predicted"/>
<evidence type="ECO:0000259" key="2">
    <source>
        <dbReference type="Pfam" id="PF13860"/>
    </source>
</evidence>
<accession>A0A5Q6S313</accession>
<organism evidence="3 4">
    <name type="scientific">Mumia zhuanghuii</name>
    <dbReference type="NCBI Taxonomy" id="2585211"/>
    <lineage>
        <taxon>Bacteria</taxon>
        <taxon>Bacillati</taxon>
        <taxon>Actinomycetota</taxon>
        <taxon>Actinomycetes</taxon>
        <taxon>Propionibacteriales</taxon>
        <taxon>Nocardioidaceae</taxon>
        <taxon>Mumia</taxon>
    </lineage>
</organism>
<name>A0A5Q6S313_9ACTN</name>
<evidence type="ECO:0000313" key="3">
    <source>
        <dbReference type="EMBL" id="KAA1424601.1"/>
    </source>
</evidence>
<dbReference type="InterPro" id="IPR025965">
    <property type="entry name" value="FlgD/Vpr_Ig-like"/>
</dbReference>